<keyword evidence="6" id="KW-1185">Reference proteome</keyword>
<evidence type="ECO:0008006" key="7">
    <source>
        <dbReference type="Google" id="ProtNLM"/>
    </source>
</evidence>
<keyword evidence="4" id="KW-0812">Transmembrane</keyword>
<comment type="caution">
    <text evidence="5">The sequence shown here is derived from an EMBL/GenBank/DDBJ whole genome shotgun (WGS) entry which is preliminary data.</text>
</comment>
<feature type="compositionally biased region" description="Low complexity" evidence="3">
    <location>
        <begin position="50"/>
        <end position="65"/>
    </location>
</feature>
<feature type="region of interest" description="Disordered" evidence="3">
    <location>
        <begin position="1"/>
        <end position="72"/>
    </location>
</feature>
<feature type="transmembrane region" description="Helical" evidence="4">
    <location>
        <begin position="79"/>
        <end position="102"/>
    </location>
</feature>
<dbReference type="GO" id="GO:0016020">
    <property type="term" value="C:membrane"/>
    <property type="evidence" value="ECO:0007669"/>
    <property type="project" value="UniProtKB-SubCell"/>
</dbReference>
<dbReference type="Proteomes" id="UP000230842">
    <property type="component" value="Unassembled WGS sequence"/>
</dbReference>
<dbReference type="EMBL" id="PGEZ01000001">
    <property type="protein sequence ID" value="PJJ58301.1"/>
    <property type="molecule type" value="Genomic_DNA"/>
</dbReference>
<protein>
    <recommendedName>
        <fullName evidence="7">Mce-associated membrane protein</fullName>
    </recommendedName>
</protein>
<dbReference type="PANTHER" id="PTHR37042:SF4">
    <property type="entry name" value="OUTER MEMBRANE PROTEIN RV1973"/>
    <property type="match status" value="1"/>
</dbReference>
<keyword evidence="2 4" id="KW-0472">Membrane</keyword>
<keyword evidence="4" id="KW-1133">Transmembrane helix</keyword>
<organism evidence="5 6">
    <name type="scientific">Mumia flava</name>
    <dbReference type="NCBI Taxonomy" id="1348852"/>
    <lineage>
        <taxon>Bacteria</taxon>
        <taxon>Bacillati</taxon>
        <taxon>Actinomycetota</taxon>
        <taxon>Actinomycetes</taxon>
        <taxon>Propionibacteriales</taxon>
        <taxon>Nocardioidaceae</taxon>
        <taxon>Mumia</taxon>
    </lineage>
</organism>
<evidence type="ECO:0000256" key="4">
    <source>
        <dbReference type="SAM" id="Phobius"/>
    </source>
</evidence>
<dbReference type="OrthoDB" id="3829670at2"/>
<proteinExistence type="predicted"/>
<feature type="compositionally biased region" description="Basic and acidic residues" evidence="3">
    <location>
        <begin position="7"/>
        <end position="29"/>
    </location>
</feature>
<sequence>MSPRRRIAGEKRRPASAERALPEEADARLADASSADATPRDGAPDDAAPDDAAPATAAPDAAAPSAKPPRRPWGRRTRALVIVSVVVAVVAVAYAAIAFFTVNGVENDATDRVDVEAEATTAAVAAIPEILGYSHETIDEDLEGATEFMTDDFAAEYSELAPQVSSLAEQRELVVTAGIVEDSIAPLSCGQECSPSEVRLLAFVDQERTLAGKPGSPAALSVVLRMEKVDGTWLVAELTTT</sequence>
<name>A0A0B2BID6_9ACTN</name>
<evidence type="ECO:0000313" key="6">
    <source>
        <dbReference type="Proteomes" id="UP000230842"/>
    </source>
</evidence>
<reference evidence="5 6" key="1">
    <citation type="submission" date="2017-11" db="EMBL/GenBank/DDBJ databases">
        <title>Genomic Encyclopedia of Archaeal and Bacterial Type Strains, Phase II (KMG-II): From Individual Species to Whole Genera.</title>
        <authorList>
            <person name="Goeker M."/>
        </authorList>
    </citation>
    <scope>NUCLEOTIDE SEQUENCE [LARGE SCALE GENOMIC DNA]</scope>
    <source>
        <strain evidence="5 6">DSM 27763</strain>
    </source>
</reference>
<evidence type="ECO:0000256" key="3">
    <source>
        <dbReference type="SAM" id="MobiDB-lite"/>
    </source>
</evidence>
<dbReference type="RefSeq" id="WP_039347173.1">
    <property type="nucleotide sequence ID" value="NZ_PGEZ01000001.1"/>
</dbReference>
<comment type="subcellular location">
    <subcellularLocation>
        <location evidence="1">Membrane</location>
    </subcellularLocation>
</comment>
<evidence type="ECO:0000256" key="2">
    <source>
        <dbReference type="ARBA" id="ARBA00023136"/>
    </source>
</evidence>
<accession>A0A0B2BID6</accession>
<evidence type="ECO:0000313" key="5">
    <source>
        <dbReference type="EMBL" id="PJJ58301.1"/>
    </source>
</evidence>
<gene>
    <name evidence="5" type="ORF">CLV56_2552</name>
</gene>
<dbReference type="PANTHER" id="PTHR37042">
    <property type="entry name" value="OUTER MEMBRANE PROTEIN RV1973"/>
    <property type="match status" value="1"/>
</dbReference>
<evidence type="ECO:0000256" key="1">
    <source>
        <dbReference type="ARBA" id="ARBA00004370"/>
    </source>
</evidence>
<dbReference type="AlphaFoldDB" id="A0A0B2BID6"/>